<dbReference type="GO" id="GO:0003700">
    <property type="term" value="F:DNA-binding transcription factor activity"/>
    <property type="evidence" value="ECO:0007669"/>
    <property type="project" value="InterPro"/>
</dbReference>
<dbReference type="Gene3D" id="3.20.80.10">
    <property type="entry name" value="Regulatory factor, effector binding domain"/>
    <property type="match status" value="1"/>
</dbReference>
<dbReference type="SUPFAM" id="SSF46955">
    <property type="entry name" value="Putative DNA-binding domain"/>
    <property type="match status" value="1"/>
</dbReference>
<dbReference type="AlphaFoldDB" id="A0A8J3RWA9"/>
<name>A0A8J3RWA9_9ACTN</name>
<dbReference type="PROSITE" id="PS00552">
    <property type="entry name" value="HTH_MERR_1"/>
    <property type="match status" value="1"/>
</dbReference>
<comment type="caution">
    <text evidence="3">The sequence shown here is derived from an EMBL/GenBank/DDBJ whole genome shotgun (WGS) entry which is preliminary data.</text>
</comment>
<protein>
    <submittedName>
        <fullName evidence="3">MerR family transcriptional regulator</fullName>
    </submittedName>
</protein>
<evidence type="ECO:0000259" key="2">
    <source>
        <dbReference type="PROSITE" id="PS50937"/>
    </source>
</evidence>
<keyword evidence="4" id="KW-1185">Reference proteome</keyword>
<gene>
    <name evidence="3" type="ORF">Plo01_58070</name>
</gene>
<dbReference type="SMART" id="SM00871">
    <property type="entry name" value="AraC_E_bind"/>
    <property type="match status" value="1"/>
</dbReference>
<proteinExistence type="predicted"/>
<keyword evidence="1" id="KW-0238">DNA-binding</keyword>
<evidence type="ECO:0000313" key="3">
    <source>
        <dbReference type="EMBL" id="GIH79378.1"/>
    </source>
</evidence>
<dbReference type="Pfam" id="PF06445">
    <property type="entry name" value="GyrI-like"/>
    <property type="match status" value="1"/>
</dbReference>
<reference evidence="3 4" key="1">
    <citation type="submission" date="2021-01" db="EMBL/GenBank/DDBJ databases">
        <title>Whole genome shotgun sequence of Planobispora longispora NBRC 13918.</title>
        <authorList>
            <person name="Komaki H."/>
            <person name="Tamura T."/>
        </authorList>
    </citation>
    <scope>NUCLEOTIDE SEQUENCE [LARGE SCALE GENOMIC DNA]</scope>
    <source>
        <strain evidence="3 4">NBRC 13918</strain>
    </source>
</reference>
<dbReference type="PROSITE" id="PS50937">
    <property type="entry name" value="HTH_MERR_2"/>
    <property type="match status" value="1"/>
</dbReference>
<dbReference type="GO" id="GO:0003677">
    <property type="term" value="F:DNA binding"/>
    <property type="evidence" value="ECO:0007669"/>
    <property type="project" value="UniProtKB-KW"/>
</dbReference>
<dbReference type="SUPFAM" id="SSF55136">
    <property type="entry name" value="Probable bacterial effector-binding domain"/>
    <property type="match status" value="1"/>
</dbReference>
<feature type="domain" description="HTH merR-type" evidence="2">
    <location>
        <begin position="13"/>
        <end position="80"/>
    </location>
</feature>
<dbReference type="InterPro" id="IPR029442">
    <property type="entry name" value="GyrI-like"/>
</dbReference>
<accession>A0A8J3RWA9</accession>
<dbReference type="PANTHER" id="PTHR30204:SF97">
    <property type="entry name" value="MERR FAMILY REGULATORY PROTEIN"/>
    <property type="match status" value="1"/>
</dbReference>
<dbReference type="InterPro" id="IPR011256">
    <property type="entry name" value="Reg_factor_effector_dom_sf"/>
</dbReference>
<dbReference type="SMART" id="SM00422">
    <property type="entry name" value="HTH_MERR"/>
    <property type="match status" value="1"/>
</dbReference>
<dbReference type="Proteomes" id="UP000616724">
    <property type="component" value="Unassembled WGS sequence"/>
</dbReference>
<dbReference type="Gene3D" id="1.10.1660.10">
    <property type="match status" value="1"/>
</dbReference>
<dbReference type="EMBL" id="BOOH01000048">
    <property type="protein sequence ID" value="GIH79378.1"/>
    <property type="molecule type" value="Genomic_DNA"/>
</dbReference>
<evidence type="ECO:0000313" key="4">
    <source>
        <dbReference type="Proteomes" id="UP000616724"/>
    </source>
</evidence>
<organism evidence="3 4">
    <name type="scientific">Planobispora longispora</name>
    <dbReference type="NCBI Taxonomy" id="28887"/>
    <lineage>
        <taxon>Bacteria</taxon>
        <taxon>Bacillati</taxon>
        <taxon>Actinomycetota</taxon>
        <taxon>Actinomycetes</taxon>
        <taxon>Streptosporangiales</taxon>
        <taxon>Streptosporangiaceae</taxon>
        <taxon>Planobispora</taxon>
    </lineage>
</organism>
<evidence type="ECO:0000256" key="1">
    <source>
        <dbReference type="ARBA" id="ARBA00023125"/>
    </source>
</evidence>
<dbReference type="InterPro" id="IPR009061">
    <property type="entry name" value="DNA-bd_dom_put_sf"/>
</dbReference>
<dbReference type="InterPro" id="IPR010499">
    <property type="entry name" value="AraC_E-bd"/>
</dbReference>
<dbReference type="InterPro" id="IPR047057">
    <property type="entry name" value="MerR_fam"/>
</dbReference>
<dbReference type="InterPro" id="IPR000551">
    <property type="entry name" value="MerR-type_HTH_dom"/>
</dbReference>
<dbReference type="Pfam" id="PF13411">
    <property type="entry name" value="MerR_1"/>
    <property type="match status" value="1"/>
</dbReference>
<sequence>MRLGLTMAQLVLIGAFSAMTRLSVKALRLYDELGLLRPAKVDASNGYRYYALSQTDKAETIRRLRALDMPIEEIKRVLAASPSDVSVLLSAHRRRLRAQRDRHDRMLAAITRLIDGEESLMNYTITVETLPAQTVASVRRHTDLTGAGARVAEGFGVLVEVLTQAGEHPAGAPFLVLHDVIDADNDGDIEICIPITSPVAAASPVRVDRRAAVTAAATTHRGRHDEITPAYRALTAWITEHGHEIAGPPRETYLNDPAVTAEADLLTQVAWPIRPSNAVDAGDLPDE</sequence>
<dbReference type="PANTHER" id="PTHR30204">
    <property type="entry name" value="REDOX-CYCLING DRUG-SENSING TRANSCRIPTIONAL ACTIVATOR SOXR"/>
    <property type="match status" value="1"/>
</dbReference>